<dbReference type="Proteomes" id="UP000626092">
    <property type="component" value="Unassembled WGS sequence"/>
</dbReference>
<evidence type="ECO:0000313" key="2">
    <source>
        <dbReference type="Proteomes" id="UP000626092"/>
    </source>
</evidence>
<evidence type="ECO:0000313" key="1">
    <source>
        <dbReference type="EMBL" id="KAF7146262.1"/>
    </source>
</evidence>
<dbReference type="EMBL" id="WJXA01000004">
    <property type="protein sequence ID" value="KAF7146262.1"/>
    <property type="molecule type" value="Genomic_DNA"/>
</dbReference>
<comment type="caution">
    <text evidence="1">The sequence shown here is derived from an EMBL/GenBank/DDBJ whole genome shotgun (WGS) entry which is preliminary data.</text>
</comment>
<reference evidence="1" key="1">
    <citation type="submission" date="2019-11" db="EMBL/GenBank/DDBJ databases">
        <authorList>
            <person name="Liu Y."/>
            <person name="Hou J."/>
            <person name="Li T.-Q."/>
            <person name="Guan C.-H."/>
            <person name="Wu X."/>
            <person name="Wu H.-Z."/>
            <person name="Ling F."/>
            <person name="Zhang R."/>
            <person name="Shi X.-G."/>
            <person name="Ren J.-P."/>
            <person name="Chen E.-F."/>
            <person name="Sun J.-M."/>
        </authorList>
    </citation>
    <scope>NUCLEOTIDE SEQUENCE</scope>
    <source>
        <strain evidence="1">Adult_tree_wgs_1</strain>
        <tissue evidence="1">Leaves</tissue>
    </source>
</reference>
<accession>A0A834LTD3</accession>
<protein>
    <submittedName>
        <fullName evidence="1">Uncharacterized protein</fullName>
    </submittedName>
</protein>
<sequence>MEMAVESGQPAGQTCVVTLDNRQGKLALPLFFKDVESGLALPFIFKAAESGQPAAGETCLGTPDDRQGFLIIHKNMMVFAFK</sequence>
<keyword evidence="2" id="KW-1185">Reference proteome</keyword>
<name>A0A834LTD3_RHOSS</name>
<dbReference type="AlphaFoldDB" id="A0A834LTD3"/>
<proteinExistence type="predicted"/>
<dbReference type="OrthoDB" id="1759857at2759"/>
<gene>
    <name evidence="1" type="ORF">RHSIM_Rhsim04G0237000</name>
</gene>
<organism evidence="1 2">
    <name type="scientific">Rhododendron simsii</name>
    <name type="common">Sims's rhododendron</name>
    <dbReference type="NCBI Taxonomy" id="118357"/>
    <lineage>
        <taxon>Eukaryota</taxon>
        <taxon>Viridiplantae</taxon>
        <taxon>Streptophyta</taxon>
        <taxon>Embryophyta</taxon>
        <taxon>Tracheophyta</taxon>
        <taxon>Spermatophyta</taxon>
        <taxon>Magnoliopsida</taxon>
        <taxon>eudicotyledons</taxon>
        <taxon>Gunneridae</taxon>
        <taxon>Pentapetalae</taxon>
        <taxon>asterids</taxon>
        <taxon>Ericales</taxon>
        <taxon>Ericaceae</taxon>
        <taxon>Ericoideae</taxon>
        <taxon>Rhodoreae</taxon>
        <taxon>Rhododendron</taxon>
    </lineage>
</organism>